<evidence type="ECO:0000313" key="7">
    <source>
        <dbReference type="EMBL" id="NMF58668.1"/>
    </source>
</evidence>
<gene>
    <name evidence="7" type="ORF">HC246_11715</name>
</gene>
<dbReference type="Gene3D" id="3.40.50.300">
    <property type="entry name" value="P-loop containing nucleotide triphosphate hydrolases"/>
    <property type="match status" value="1"/>
</dbReference>
<dbReference type="InterPro" id="IPR010635">
    <property type="entry name" value="Heparan_SO4-6-sulfoTrfase"/>
</dbReference>
<evidence type="ECO:0000256" key="2">
    <source>
        <dbReference type="ARBA" id="ARBA00022679"/>
    </source>
</evidence>
<keyword evidence="2" id="KW-0808">Transferase</keyword>
<evidence type="ECO:0000256" key="1">
    <source>
        <dbReference type="ARBA" id="ARBA00004167"/>
    </source>
</evidence>
<keyword evidence="4" id="KW-1133">Transmembrane helix</keyword>
<dbReference type="RefSeq" id="WP_169363543.1">
    <property type="nucleotide sequence ID" value="NZ_JAAVJL010000001.1"/>
</dbReference>
<comment type="caution">
    <text evidence="7">The sequence shown here is derived from an EMBL/GenBank/DDBJ whole genome shotgun (WGS) entry which is preliminary data.</text>
</comment>
<evidence type="ECO:0000256" key="4">
    <source>
        <dbReference type="ARBA" id="ARBA00022989"/>
    </source>
</evidence>
<dbReference type="Proteomes" id="UP000738376">
    <property type="component" value="Unassembled WGS sequence"/>
</dbReference>
<evidence type="ECO:0000256" key="6">
    <source>
        <dbReference type="ARBA" id="ARBA00023180"/>
    </source>
</evidence>
<keyword evidence="3" id="KW-0812">Transmembrane</keyword>
<name>A0ABX1LRB6_9CYAN</name>
<comment type="subcellular location">
    <subcellularLocation>
        <location evidence="1">Membrane</location>
        <topology evidence="1">Single-pass membrane protein</topology>
    </subcellularLocation>
</comment>
<keyword evidence="8" id="KW-1185">Reference proteome</keyword>
<organism evidence="7 8">
    <name type="scientific">Pseudanabaena yagii GIHE-NHR1</name>
    <dbReference type="NCBI Taxonomy" id="2722753"/>
    <lineage>
        <taxon>Bacteria</taxon>
        <taxon>Bacillati</taxon>
        <taxon>Cyanobacteriota</taxon>
        <taxon>Cyanophyceae</taxon>
        <taxon>Pseudanabaenales</taxon>
        <taxon>Pseudanabaenaceae</taxon>
        <taxon>Pseudanabaena</taxon>
        <taxon>Pseudanabaena yagii</taxon>
    </lineage>
</organism>
<dbReference type="InterPro" id="IPR005331">
    <property type="entry name" value="Sulfotransferase"/>
</dbReference>
<dbReference type="EMBL" id="JAAVJL010000001">
    <property type="protein sequence ID" value="NMF58668.1"/>
    <property type="molecule type" value="Genomic_DNA"/>
</dbReference>
<protein>
    <submittedName>
        <fullName evidence="7">Sulfotransferase family protein</fullName>
    </submittedName>
</protein>
<dbReference type="InterPro" id="IPR027417">
    <property type="entry name" value="P-loop_NTPase"/>
</dbReference>
<accession>A0ABX1LRB6</accession>
<keyword evidence="6" id="KW-0325">Glycoprotein</keyword>
<keyword evidence="5" id="KW-0472">Membrane</keyword>
<reference evidence="7 8" key="1">
    <citation type="submission" date="2020-03" db="EMBL/GenBank/DDBJ databases">
        <title>Draft Genome Sequence of 2-Methylisoborneol Producing Pseudanabaena yagii Strain GIHE-NHR1 Isolated from North Han River in South Korea.</title>
        <authorList>
            <person name="Jeong J."/>
        </authorList>
    </citation>
    <scope>NUCLEOTIDE SEQUENCE [LARGE SCALE GENOMIC DNA]</scope>
    <source>
        <strain evidence="7 8">GIHE-NHR1</strain>
    </source>
</reference>
<evidence type="ECO:0000256" key="5">
    <source>
        <dbReference type="ARBA" id="ARBA00023136"/>
    </source>
</evidence>
<dbReference type="Pfam" id="PF03567">
    <property type="entry name" value="Sulfotransfer_2"/>
    <property type="match status" value="1"/>
</dbReference>
<evidence type="ECO:0000256" key="3">
    <source>
        <dbReference type="ARBA" id="ARBA00022692"/>
    </source>
</evidence>
<evidence type="ECO:0000313" key="8">
    <source>
        <dbReference type="Proteomes" id="UP000738376"/>
    </source>
</evidence>
<dbReference type="PANTHER" id="PTHR12812">
    <property type="entry name" value="HEPARAN SULFATE 6-O-SULFOTRANSFERASE 3"/>
    <property type="match status" value="1"/>
</dbReference>
<sequence length="305" mass="34935">MMKHKLPPIYFLHIPKTAGSSLGQLILCSYPQGSQLNCSLSQLLQMSREEISQFKCFAGHWGTGLFSLLDKEISSITMLRDPFERTVSNCLFIKRIVVKKFASNPLALDEVEDLKLKSDISELLKCTNIREMLNLMPSMKEQQSCYLGCDIDLNEYLGVSQCSLDTLDKSKEIFIENIIAQQLSSGLLDINEIFNKAKQRLDAMEVVGIMEQFNDSAHLICNSLGISTPKNLPRENVSPENLALGNLTYRKSGTIPDDVIKQIDELTVCDREIYEYGKKLFNKQLQTEKRKFFWFKKMFKKSERF</sequence>
<dbReference type="PANTHER" id="PTHR12812:SF0">
    <property type="entry name" value="HEPARAN-SULFATE 6-O-SULFOTRANSFERASE"/>
    <property type="match status" value="1"/>
</dbReference>
<proteinExistence type="predicted"/>